<comment type="similarity">
    <text evidence="7">Belongs to the binding-protein-dependent transport system permease family.</text>
</comment>
<dbReference type="PROSITE" id="PS50928">
    <property type="entry name" value="ABC_TM1"/>
    <property type="match status" value="1"/>
</dbReference>
<keyword evidence="3" id="KW-1003">Cell membrane</keyword>
<reference evidence="9 10" key="1">
    <citation type="submission" date="2022-03" db="EMBL/GenBank/DDBJ databases">
        <title>Pseudonocardia alaer sp. nov., a novel actinomycete isolated from reed forest soil.</title>
        <authorList>
            <person name="Wang L."/>
        </authorList>
    </citation>
    <scope>NUCLEOTIDE SEQUENCE [LARGE SCALE GENOMIC DNA]</scope>
    <source>
        <strain evidence="9 10">Y-16303</strain>
    </source>
</reference>
<feature type="transmembrane region" description="Helical" evidence="7">
    <location>
        <begin position="85"/>
        <end position="110"/>
    </location>
</feature>
<dbReference type="Proteomes" id="UP001299970">
    <property type="component" value="Unassembled WGS sequence"/>
</dbReference>
<evidence type="ECO:0000313" key="10">
    <source>
        <dbReference type="Proteomes" id="UP001299970"/>
    </source>
</evidence>
<dbReference type="Gene3D" id="1.10.3720.10">
    <property type="entry name" value="MetI-like"/>
    <property type="match status" value="1"/>
</dbReference>
<feature type="domain" description="ABC transmembrane type-1" evidence="8">
    <location>
        <begin position="86"/>
        <end position="296"/>
    </location>
</feature>
<dbReference type="CDD" id="cd06261">
    <property type="entry name" value="TM_PBP2"/>
    <property type="match status" value="1"/>
</dbReference>
<keyword evidence="6 7" id="KW-0472">Membrane</keyword>
<evidence type="ECO:0000256" key="3">
    <source>
        <dbReference type="ARBA" id="ARBA00022475"/>
    </source>
</evidence>
<feature type="transmembrane region" description="Helical" evidence="7">
    <location>
        <begin position="31"/>
        <end position="57"/>
    </location>
</feature>
<evidence type="ECO:0000256" key="1">
    <source>
        <dbReference type="ARBA" id="ARBA00004651"/>
    </source>
</evidence>
<feature type="transmembrane region" description="Helical" evidence="7">
    <location>
        <begin position="169"/>
        <end position="190"/>
    </location>
</feature>
<keyword evidence="4 7" id="KW-0812">Transmembrane</keyword>
<dbReference type="PANTHER" id="PTHR30193">
    <property type="entry name" value="ABC TRANSPORTER PERMEASE PROTEIN"/>
    <property type="match status" value="1"/>
</dbReference>
<evidence type="ECO:0000256" key="7">
    <source>
        <dbReference type="RuleBase" id="RU363032"/>
    </source>
</evidence>
<keyword evidence="2 7" id="KW-0813">Transport</keyword>
<proteinExistence type="inferred from homology"/>
<protein>
    <submittedName>
        <fullName evidence="9">Sugar ABC transporter permease</fullName>
    </submittedName>
</protein>
<comment type="subcellular location">
    <subcellularLocation>
        <location evidence="1 7">Cell membrane</location>
        <topology evidence="1 7">Multi-pass membrane protein</topology>
    </subcellularLocation>
</comment>
<dbReference type="Pfam" id="PF00528">
    <property type="entry name" value="BPD_transp_1"/>
    <property type="match status" value="1"/>
</dbReference>
<evidence type="ECO:0000259" key="8">
    <source>
        <dbReference type="PROSITE" id="PS50928"/>
    </source>
</evidence>
<evidence type="ECO:0000256" key="5">
    <source>
        <dbReference type="ARBA" id="ARBA00022989"/>
    </source>
</evidence>
<gene>
    <name evidence="9" type="ORF">MMF94_06725</name>
</gene>
<keyword evidence="10" id="KW-1185">Reference proteome</keyword>
<organism evidence="9 10">
    <name type="scientific">Pseudonocardia alaniniphila</name>
    <dbReference type="NCBI Taxonomy" id="75291"/>
    <lineage>
        <taxon>Bacteria</taxon>
        <taxon>Bacillati</taxon>
        <taxon>Actinomycetota</taxon>
        <taxon>Actinomycetes</taxon>
        <taxon>Pseudonocardiales</taxon>
        <taxon>Pseudonocardiaceae</taxon>
        <taxon>Pseudonocardia</taxon>
    </lineage>
</organism>
<dbReference type="EMBL" id="JAKXMK010000005">
    <property type="protein sequence ID" value="MCH6165368.1"/>
    <property type="molecule type" value="Genomic_DNA"/>
</dbReference>
<dbReference type="InterPro" id="IPR000515">
    <property type="entry name" value="MetI-like"/>
</dbReference>
<evidence type="ECO:0000256" key="2">
    <source>
        <dbReference type="ARBA" id="ARBA00022448"/>
    </source>
</evidence>
<keyword evidence="5 7" id="KW-1133">Transmembrane helix</keyword>
<feature type="transmembrane region" description="Helical" evidence="7">
    <location>
        <begin position="122"/>
        <end position="144"/>
    </location>
</feature>
<accession>A0ABS9TAC4</accession>
<name>A0ABS9TAC4_9PSEU</name>
<sequence length="312" mass="32862">MTVSTASAPVPAAARVPAPAPRPRRTGANGLLALPALVFFVVFALVPLAGAVVLSFADWDGLGELGWAGWSNWAGVLTDPVTGQALLLTVKIMVVSWLVQTPISLLLGVFTAGTQRYRAVLAVLYFVPLLLSSAAVAIAFKAILDPNFGIGGAPGLGFLAQDWLGDPDLVLYVVIFVIAWQFVPFHTLLYQAGVRQIPTSLYEAATIDGAGMLAQFRHITLPQLRYTIVTSSTLMLTGSLTYFDVVFVLTGGGPGTSTRLLPLDMYLTGFSANDMGGASVLAVILVVAGLGLAFVLTRFSGFARMSSEQEGL</sequence>
<dbReference type="InterPro" id="IPR051393">
    <property type="entry name" value="ABC_transporter_permease"/>
</dbReference>
<feature type="transmembrane region" description="Helical" evidence="7">
    <location>
        <begin position="275"/>
        <end position="296"/>
    </location>
</feature>
<evidence type="ECO:0000313" key="9">
    <source>
        <dbReference type="EMBL" id="MCH6165368.1"/>
    </source>
</evidence>
<evidence type="ECO:0000256" key="4">
    <source>
        <dbReference type="ARBA" id="ARBA00022692"/>
    </source>
</evidence>
<dbReference type="SUPFAM" id="SSF161098">
    <property type="entry name" value="MetI-like"/>
    <property type="match status" value="1"/>
</dbReference>
<dbReference type="InterPro" id="IPR035906">
    <property type="entry name" value="MetI-like_sf"/>
</dbReference>
<feature type="transmembrane region" description="Helical" evidence="7">
    <location>
        <begin position="234"/>
        <end position="255"/>
    </location>
</feature>
<dbReference type="PANTHER" id="PTHR30193:SF37">
    <property type="entry name" value="INNER MEMBRANE ABC TRANSPORTER PERMEASE PROTEIN YCJO"/>
    <property type="match status" value="1"/>
</dbReference>
<comment type="caution">
    <text evidence="9">The sequence shown here is derived from an EMBL/GenBank/DDBJ whole genome shotgun (WGS) entry which is preliminary data.</text>
</comment>
<evidence type="ECO:0000256" key="6">
    <source>
        <dbReference type="ARBA" id="ARBA00023136"/>
    </source>
</evidence>